<dbReference type="SUPFAM" id="SSF81383">
    <property type="entry name" value="F-box domain"/>
    <property type="match status" value="1"/>
</dbReference>
<dbReference type="PANTHER" id="PTHR46344:SF4">
    <property type="entry name" value="OS07G0153400 PROTEIN"/>
    <property type="match status" value="1"/>
</dbReference>
<dbReference type="KEGG" id="qsa:O6P43_015582"/>
<evidence type="ECO:0000256" key="1">
    <source>
        <dbReference type="ARBA" id="ARBA00022441"/>
    </source>
</evidence>
<keyword evidence="1" id="KW-0880">Kelch repeat</keyword>
<reference evidence="4" key="1">
    <citation type="journal article" date="2023" name="Science">
        <title>Elucidation of the pathway for biosynthesis of saponin adjuvants from the soapbark tree.</title>
        <authorList>
            <person name="Reed J."/>
            <person name="Orme A."/>
            <person name="El-Demerdash A."/>
            <person name="Owen C."/>
            <person name="Martin L.B.B."/>
            <person name="Misra R.C."/>
            <person name="Kikuchi S."/>
            <person name="Rejzek M."/>
            <person name="Martin A.C."/>
            <person name="Harkess A."/>
            <person name="Leebens-Mack J."/>
            <person name="Louveau T."/>
            <person name="Stephenson M.J."/>
            <person name="Osbourn A."/>
        </authorList>
    </citation>
    <scope>NUCLEOTIDE SEQUENCE</scope>
    <source>
        <strain evidence="4">S10</strain>
    </source>
</reference>
<evidence type="ECO:0000256" key="2">
    <source>
        <dbReference type="ARBA" id="ARBA00022737"/>
    </source>
</evidence>
<organism evidence="4 5">
    <name type="scientific">Quillaja saponaria</name>
    <name type="common">Soap bark tree</name>
    <dbReference type="NCBI Taxonomy" id="32244"/>
    <lineage>
        <taxon>Eukaryota</taxon>
        <taxon>Viridiplantae</taxon>
        <taxon>Streptophyta</taxon>
        <taxon>Embryophyta</taxon>
        <taxon>Tracheophyta</taxon>
        <taxon>Spermatophyta</taxon>
        <taxon>Magnoliopsida</taxon>
        <taxon>eudicotyledons</taxon>
        <taxon>Gunneridae</taxon>
        <taxon>Pentapetalae</taxon>
        <taxon>rosids</taxon>
        <taxon>fabids</taxon>
        <taxon>Fabales</taxon>
        <taxon>Quillajaceae</taxon>
        <taxon>Quillaja</taxon>
    </lineage>
</organism>
<evidence type="ECO:0000313" key="4">
    <source>
        <dbReference type="EMBL" id="KAJ7966044.1"/>
    </source>
</evidence>
<dbReference type="Proteomes" id="UP001163823">
    <property type="component" value="Chromosome 6"/>
</dbReference>
<feature type="domain" description="F-box" evidence="3">
    <location>
        <begin position="29"/>
        <end position="69"/>
    </location>
</feature>
<name>A0AAD7PT03_QUISA</name>
<dbReference type="SUPFAM" id="SSF117281">
    <property type="entry name" value="Kelch motif"/>
    <property type="match status" value="1"/>
</dbReference>
<dbReference type="Pfam" id="PF01344">
    <property type="entry name" value="Kelch_1"/>
    <property type="match status" value="2"/>
</dbReference>
<dbReference type="AlphaFoldDB" id="A0AAD7PT03"/>
<evidence type="ECO:0000259" key="3">
    <source>
        <dbReference type="SMART" id="SM00256"/>
    </source>
</evidence>
<evidence type="ECO:0000313" key="5">
    <source>
        <dbReference type="Proteomes" id="UP001163823"/>
    </source>
</evidence>
<dbReference type="PANTHER" id="PTHR46344">
    <property type="entry name" value="OS02G0202900 PROTEIN"/>
    <property type="match status" value="1"/>
</dbReference>
<dbReference type="EMBL" id="JARAOO010000006">
    <property type="protein sequence ID" value="KAJ7966044.1"/>
    <property type="molecule type" value="Genomic_DNA"/>
</dbReference>
<dbReference type="InterPro" id="IPR015915">
    <property type="entry name" value="Kelch-typ_b-propeller"/>
</dbReference>
<protein>
    <submittedName>
        <fullName evidence="4">F-box/kelch-repeat protein</fullName>
    </submittedName>
</protein>
<dbReference type="Pfam" id="PF00646">
    <property type="entry name" value="F-box"/>
    <property type="match status" value="1"/>
</dbReference>
<dbReference type="SMART" id="SM00612">
    <property type="entry name" value="Kelch"/>
    <property type="match status" value="2"/>
</dbReference>
<dbReference type="Gene3D" id="2.120.10.80">
    <property type="entry name" value="Kelch-type beta propeller"/>
    <property type="match status" value="1"/>
</dbReference>
<sequence length="373" mass="41780">MEIAKLPLPGSEAEAHKERNECEPLIPGLPDEISELCLLHLPYPYQALARFVSSTWNRAITEPKFILSRNSLSLTLPYLFVFAFNKSTARIQWQALDLRSGRWFVLPPMPFSNSVCVCPPAFACASLPRQGKLFVMGGMKSDRETPMRTMIMYRTSTNQWSELSSMITPRSFCSAGSINGKIIAVGGSGTSTMESIRAVEIYDPENDTWAGAAKMDMGLTRYDSAVLGKKMYVTEGWTWPFMFSPRGGVYNLEKDTWQEMSKGMREGWSGLSVVLGDRLFVISEYGDCPIKMYVKDDDTWQNVGGDKFPRDRMQRPFAVTGMEGRIFVVSRGLHAAIGKVVIEGVEVKVEWEVVVAPKAFHQLSPCNCELVYA</sequence>
<keyword evidence="5" id="KW-1185">Reference proteome</keyword>
<dbReference type="InterPro" id="IPR036047">
    <property type="entry name" value="F-box-like_dom_sf"/>
</dbReference>
<comment type="caution">
    <text evidence="4">The sequence shown here is derived from an EMBL/GenBank/DDBJ whole genome shotgun (WGS) entry which is preliminary data.</text>
</comment>
<dbReference type="InterPro" id="IPR006652">
    <property type="entry name" value="Kelch_1"/>
</dbReference>
<accession>A0AAD7PT03</accession>
<dbReference type="InterPro" id="IPR001810">
    <property type="entry name" value="F-box_dom"/>
</dbReference>
<proteinExistence type="predicted"/>
<keyword evidence="2" id="KW-0677">Repeat</keyword>
<gene>
    <name evidence="4" type="ORF">O6P43_015582</name>
</gene>
<dbReference type="SMART" id="SM00256">
    <property type="entry name" value="FBOX"/>
    <property type="match status" value="1"/>
</dbReference>